<sequence length="118" mass="13016">MISARISSINLDCAEPAVLARFWAEMLAGEVALETPDFCAVKTEQVFIGAVRVDGYTPPTWPSNERPQQIHLDLAVDDLDVGEQEAVRLGATRIAEQPSPERSRVLRDPAGRPFCIRV</sequence>
<keyword evidence="3" id="KW-1185">Reference proteome</keyword>
<dbReference type="Proteomes" id="UP000316406">
    <property type="component" value="Unassembled WGS sequence"/>
</dbReference>
<dbReference type="Pfam" id="PF18029">
    <property type="entry name" value="Glyoxalase_6"/>
    <property type="match status" value="1"/>
</dbReference>
<protein>
    <submittedName>
        <fullName evidence="2">VOC family protein</fullName>
    </submittedName>
</protein>
<dbReference type="EMBL" id="VLTK01000001">
    <property type="protein sequence ID" value="TSI19726.1"/>
    <property type="molecule type" value="Genomic_DNA"/>
</dbReference>
<dbReference type="PANTHER" id="PTHR35908:SF1">
    <property type="entry name" value="CONSERVED PROTEIN"/>
    <property type="match status" value="1"/>
</dbReference>
<evidence type="ECO:0000313" key="3">
    <source>
        <dbReference type="Proteomes" id="UP000316406"/>
    </source>
</evidence>
<name>A0A556CR09_BREAU</name>
<gene>
    <name evidence="2" type="ORF">FO013_01905</name>
</gene>
<accession>A0A556CR09</accession>
<dbReference type="Gene3D" id="3.10.180.10">
    <property type="entry name" value="2,3-Dihydroxybiphenyl 1,2-Dioxygenase, domain 1"/>
    <property type="match status" value="1"/>
</dbReference>
<evidence type="ECO:0000259" key="1">
    <source>
        <dbReference type="Pfam" id="PF18029"/>
    </source>
</evidence>
<dbReference type="RefSeq" id="WP_143920866.1">
    <property type="nucleotide sequence ID" value="NZ_VLTK01000001.1"/>
</dbReference>
<organism evidence="2 3">
    <name type="scientific">Brevibacterium aurantiacum</name>
    <dbReference type="NCBI Taxonomy" id="273384"/>
    <lineage>
        <taxon>Bacteria</taxon>
        <taxon>Bacillati</taxon>
        <taxon>Actinomycetota</taxon>
        <taxon>Actinomycetes</taxon>
        <taxon>Micrococcales</taxon>
        <taxon>Brevibacteriaceae</taxon>
        <taxon>Brevibacterium</taxon>
    </lineage>
</organism>
<feature type="domain" description="Glyoxalase-like" evidence="1">
    <location>
        <begin position="9"/>
        <end position="116"/>
    </location>
</feature>
<reference evidence="2 3" key="1">
    <citation type="submission" date="2019-07" db="EMBL/GenBank/DDBJ databases">
        <title>Draft genome sequence of Brevibacterium aurantiacum XU54 isolated from Xinjiang China.</title>
        <authorList>
            <person name="Xu X."/>
        </authorList>
    </citation>
    <scope>NUCLEOTIDE SEQUENCE [LARGE SCALE GENOMIC DNA]</scope>
    <source>
        <strain evidence="2 3">XU54</strain>
    </source>
</reference>
<dbReference type="InterPro" id="IPR029068">
    <property type="entry name" value="Glyas_Bleomycin-R_OHBP_Dase"/>
</dbReference>
<dbReference type="SUPFAM" id="SSF54593">
    <property type="entry name" value="Glyoxalase/Bleomycin resistance protein/Dihydroxybiphenyl dioxygenase"/>
    <property type="match status" value="1"/>
</dbReference>
<dbReference type="OrthoDB" id="1645442at2"/>
<comment type="caution">
    <text evidence="2">The sequence shown here is derived from an EMBL/GenBank/DDBJ whole genome shotgun (WGS) entry which is preliminary data.</text>
</comment>
<dbReference type="InterPro" id="IPR041581">
    <property type="entry name" value="Glyoxalase_6"/>
</dbReference>
<dbReference type="PANTHER" id="PTHR35908">
    <property type="entry name" value="HYPOTHETICAL FUSION PROTEIN"/>
    <property type="match status" value="1"/>
</dbReference>
<dbReference type="AlphaFoldDB" id="A0A556CR09"/>
<evidence type="ECO:0000313" key="2">
    <source>
        <dbReference type="EMBL" id="TSI19726.1"/>
    </source>
</evidence>
<proteinExistence type="predicted"/>